<dbReference type="InterPro" id="IPR017998">
    <property type="entry name" value="Chaperone_TCP-1"/>
</dbReference>
<dbReference type="Gene3D" id="1.10.560.10">
    <property type="entry name" value="GroEL-like equatorial domain"/>
    <property type="match status" value="1"/>
</dbReference>
<dbReference type="InterPro" id="IPR027409">
    <property type="entry name" value="GroEL-like_apical_dom_sf"/>
</dbReference>
<dbReference type="EMBL" id="MPUH01000008">
    <property type="protein sequence ID" value="OMJ95737.1"/>
    <property type="molecule type" value="Genomic_DNA"/>
</dbReference>
<dbReference type="Gene3D" id="3.30.260.10">
    <property type="entry name" value="TCP-1-like chaperonin intermediate domain"/>
    <property type="match status" value="1"/>
</dbReference>
<protein>
    <recommendedName>
        <fullName evidence="9">CCT-beta</fullName>
    </recommendedName>
</protein>
<evidence type="ECO:0000256" key="3">
    <source>
        <dbReference type="ARBA" id="ARBA00011531"/>
    </source>
</evidence>
<dbReference type="InterPro" id="IPR012716">
    <property type="entry name" value="Chap_CCT_beta"/>
</dbReference>
<evidence type="ECO:0000313" key="12">
    <source>
        <dbReference type="Proteomes" id="UP000187209"/>
    </source>
</evidence>
<organism evidence="11 12">
    <name type="scientific">Stentor coeruleus</name>
    <dbReference type="NCBI Taxonomy" id="5963"/>
    <lineage>
        <taxon>Eukaryota</taxon>
        <taxon>Sar</taxon>
        <taxon>Alveolata</taxon>
        <taxon>Ciliophora</taxon>
        <taxon>Postciliodesmatophora</taxon>
        <taxon>Heterotrichea</taxon>
        <taxon>Heterotrichida</taxon>
        <taxon>Stentoridae</taxon>
        <taxon>Stentor</taxon>
    </lineage>
</organism>
<dbReference type="PRINTS" id="PR00304">
    <property type="entry name" value="TCOMPLEXTCP1"/>
</dbReference>
<dbReference type="GO" id="GO:0051082">
    <property type="term" value="F:unfolded protein binding"/>
    <property type="evidence" value="ECO:0007669"/>
    <property type="project" value="InterPro"/>
</dbReference>
<evidence type="ECO:0000256" key="7">
    <source>
        <dbReference type="ARBA" id="ARBA00023186"/>
    </source>
</evidence>
<dbReference type="PROSITE" id="PS00751">
    <property type="entry name" value="TCP1_2"/>
    <property type="match status" value="1"/>
</dbReference>
<keyword evidence="4" id="KW-0963">Cytoplasm</keyword>
<evidence type="ECO:0000256" key="6">
    <source>
        <dbReference type="ARBA" id="ARBA00022840"/>
    </source>
</evidence>
<dbReference type="FunFam" id="3.50.7.10:FF:000002">
    <property type="entry name" value="T-complex protein 1 subunit beta"/>
    <property type="match status" value="1"/>
</dbReference>
<dbReference type="InterPro" id="IPR027410">
    <property type="entry name" value="TCP-1-like_intermed_sf"/>
</dbReference>
<comment type="function">
    <text evidence="8">Molecular chaperone; assists the folding of proteins upon ATP hydrolysis. Known to play a role, in vitro, in the folding of actin and tubulin.</text>
</comment>
<keyword evidence="6 10" id="KW-0067">ATP-binding</keyword>
<dbReference type="CDD" id="cd03336">
    <property type="entry name" value="TCP1_beta"/>
    <property type="match status" value="1"/>
</dbReference>
<comment type="similarity">
    <text evidence="2 10">Belongs to the TCP-1 chaperonin family.</text>
</comment>
<dbReference type="Proteomes" id="UP000187209">
    <property type="component" value="Unassembled WGS sequence"/>
</dbReference>
<dbReference type="FunFam" id="1.10.560.10:FF:000017">
    <property type="entry name" value="T-complex protein 1 subunit eta"/>
    <property type="match status" value="1"/>
</dbReference>
<dbReference type="InterPro" id="IPR002194">
    <property type="entry name" value="Chaperonin_TCP-1_CS"/>
</dbReference>
<evidence type="ECO:0000313" key="11">
    <source>
        <dbReference type="EMBL" id="OMJ95737.1"/>
    </source>
</evidence>
<comment type="subcellular location">
    <subcellularLocation>
        <location evidence="1">Cytoplasm</location>
    </subcellularLocation>
</comment>
<dbReference type="Gene3D" id="3.50.7.10">
    <property type="entry name" value="GroEL"/>
    <property type="match status" value="1"/>
</dbReference>
<dbReference type="GO" id="GO:0005524">
    <property type="term" value="F:ATP binding"/>
    <property type="evidence" value="ECO:0007669"/>
    <property type="project" value="UniProtKB-KW"/>
</dbReference>
<dbReference type="SUPFAM" id="SSF52029">
    <property type="entry name" value="GroEL apical domain-like"/>
    <property type="match status" value="1"/>
</dbReference>
<keyword evidence="5 10" id="KW-0547">Nucleotide-binding</keyword>
<evidence type="ECO:0000256" key="10">
    <source>
        <dbReference type="RuleBase" id="RU004187"/>
    </source>
</evidence>
<dbReference type="PROSITE" id="PS00995">
    <property type="entry name" value="TCP1_3"/>
    <property type="match status" value="1"/>
</dbReference>
<dbReference type="GO" id="GO:0140662">
    <property type="term" value="F:ATP-dependent protein folding chaperone"/>
    <property type="evidence" value="ECO:0007669"/>
    <property type="project" value="InterPro"/>
</dbReference>
<dbReference type="GO" id="GO:0016887">
    <property type="term" value="F:ATP hydrolysis activity"/>
    <property type="evidence" value="ECO:0007669"/>
    <property type="project" value="InterPro"/>
</dbReference>
<dbReference type="NCBIfam" id="NF041083">
    <property type="entry name" value="thermosome_beta"/>
    <property type="match status" value="1"/>
</dbReference>
<sequence length="540" mass="58622">MSGAYQGKLDAAGNVNPQILSEEAEDSRGEMARMSSFVGAIAVADLVKTTLGPKGMDKILKSADPNEQKITVTNDGATILKSLYVDNPAAKILIDISKTQDDEVGDGTTTVAVFAGELLREAEQLILQKIHPQIIIQGWRLAVAEARKTLLSLAWDNNADDEAFRKDLENVVGTTLSSKLLVQEKEHFIALAVDSVLRLKGSDDLKLIQVIKKAGGNLKDSFLADGFVLEKKISNGSVRLMQNPNIMVANTSMDYDKIKIFGSKVKVDSIEKVAEIEAAEREKMRRKVDKILSYGPNVFINRQLIYDYPESLMVEKGVMVIEHADFDGVERLSAVLGAEILSTFDNPDSSKLGSCGTIEEIIIGEDKAISFKNCQEGRASTIVLRGASSHLLDEAERSLHDALCVLIQTIKNKRVIFGGGHSEMAMSNATDALAKTIPGKKSLAIEAFGRALRKLPTIIADNGGFDSSELVSELRAAVNNGSKTAGIDMNKGVLGDMRELGIKECLRVKEQALLSASEAAEMILRVDEIVTCAPRKREGY</sequence>
<reference evidence="11 12" key="1">
    <citation type="submission" date="2016-11" db="EMBL/GenBank/DDBJ databases">
        <title>The macronuclear genome of Stentor coeruleus: a giant cell with tiny introns.</title>
        <authorList>
            <person name="Slabodnick M."/>
            <person name="Ruby J.G."/>
            <person name="Reiff S.B."/>
            <person name="Swart E.C."/>
            <person name="Gosai S."/>
            <person name="Prabakaran S."/>
            <person name="Witkowska E."/>
            <person name="Larue G.E."/>
            <person name="Fisher S."/>
            <person name="Freeman R.M."/>
            <person name="Gunawardena J."/>
            <person name="Chu W."/>
            <person name="Stover N.A."/>
            <person name="Gregory B.D."/>
            <person name="Nowacki M."/>
            <person name="Derisi J."/>
            <person name="Roy S.W."/>
            <person name="Marshall W.F."/>
            <person name="Sood P."/>
        </authorList>
    </citation>
    <scope>NUCLEOTIDE SEQUENCE [LARGE SCALE GENOMIC DNA]</scope>
    <source>
        <strain evidence="11">WM001</strain>
    </source>
</reference>
<dbReference type="NCBIfam" id="TIGR02341">
    <property type="entry name" value="chap_CCT_beta"/>
    <property type="match status" value="1"/>
</dbReference>
<dbReference type="PANTHER" id="PTHR11353">
    <property type="entry name" value="CHAPERONIN"/>
    <property type="match status" value="1"/>
</dbReference>
<dbReference type="AlphaFoldDB" id="A0A1R2D394"/>
<dbReference type="InterPro" id="IPR027413">
    <property type="entry name" value="GROEL-like_equatorial_sf"/>
</dbReference>
<comment type="subunit">
    <text evidence="3">Heterooligomeric complex of about 850 to 900 kDa that forms two stacked rings, 12 to 16 nm in diameter.</text>
</comment>
<evidence type="ECO:0000256" key="2">
    <source>
        <dbReference type="ARBA" id="ARBA00008020"/>
    </source>
</evidence>
<dbReference type="OrthoDB" id="10248520at2759"/>
<evidence type="ECO:0000256" key="5">
    <source>
        <dbReference type="ARBA" id="ARBA00022741"/>
    </source>
</evidence>
<name>A0A1R2D394_9CILI</name>
<comment type="caution">
    <text evidence="11">The sequence shown here is derived from an EMBL/GenBank/DDBJ whole genome shotgun (WGS) entry which is preliminary data.</text>
</comment>
<dbReference type="PROSITE" id="PS00750">
    <property type="entry name" value="TCP1_1"/>
    <property type="match status" value="1"/>
</dbReference>
<gene>
    <name evidence="11" type="ORF">SteCoe_808</name>
</gene>
<dbReference type="Pfam" id="PF00118">
    <property type="entry name" value="Cpn60_TCP1"/>
    <property type="match status" value="1"/>
</dbReference>
<dbReference type="SUPFAM" id="SSF54849">
    <property type="entry name" value="GroEL-intermediate domain like"/>
    <property type="match status" value="1"/>
</dbReference>
<evidence type="ECO:0000256" key="9">
    <source>
        <dbReference type="ARBA" id="ARBA00033237"/>
    </source>
</evidence>
<dbReference type="InterPro" id="IPR002423">
    <property type="entry name" value="Cpn60/GroEL/TCP-1"/>
</dbReference>
<evidence type="ECO:0000256" key="1">
    <source>
        <dbReference type="ARBA" id="ARBA00004496"/>
    </source>
</evidence>
<keyword evidence="7 10" id="KW-0143">Chaperone</keyword>
<keyword evidence="12" id="KW-1185">Reference proteome</keyword>
<evidence type="ECO:0000256" key="4">
    <source>
        <dbReference type="ARBA" id="ARBA00022490"/>
    </source>
</evidence>
<proteinExistence type="inferred from homology"/>
<accession>A0A1R2D394</accession>
<evidence type="ECO:0000256" key="8">
    <source>
        <dbReference type="ARBA" id="ARBA00024677"/>
    </source>
</evidence>
<dbReference type="SUPFAM" id="SSF48592">
    <property type="entry name" value="GroEL equatorial domain-like"/>
    <property type="match status" value="1"/>
</dbReference>
<dbReference type="InterPro" id="IPR053374">
    <property type="entry name" value="TCP-1_chaperonin"/>
</dbReference>
<dbReference type="GO" id="GO:0005832">
    <property type="term" value="C:chaperonin-containing T-complex"/>
    <property type="evidence" value="ECO:0007669"/>
    <property type="project" value="InterPro"/>
</dbReference>